<evidence type="ECO:0000313" key="6">
    <source>
        <dbReference type="Proteomes" id="UP000028681"/>
    </source>
</evidence>
<gene>
    <name evidence="5" type="ORF">ETEE_3785</name>
</gene>
<evidence type="ECO:0000256" key="2">
    <source>
        <dbReference type="ARBA" id="ARBA00023125"/>
    </source>
</evidence>
<evidence type="ECO:0000313" key="5">
    <source>
        <dbReference type="EMBL" id="AIJ10197.1"/>
    </source>
</evidence>
<dbReference type="PANTHER" id="PTHR47504:SF5">
    <property type="entry name" value="RIGHT ORIGIN-BINDING PROTEIN"/>
    <property type="match status" value="1"/>
</dbReference>
<dbReference type="InterPro" id="IPR050959">
    <property type="entry name" value="MarA-like"/>
</dbReference>
<dbReference type="PROSITE" id="PS00041">
    <property type="entry name" value="HTH_ARAC_FAMILY_1"/>
    <property type="match status" value="1"/>
</dbReference>
<keyword evidence="2" id="KW-0238">DNA-binding</keyword>
<keyword evidence="3" id="KW-0804">Transcription</keyword>
<protein>
    <submittedName>
        <fullName evidence="5">Transcriptional regulator, AraC family</fullName>
    </submittedName>
</protein>
<dbReference type="PRINTS" id="PR00032">
    <property type="entry name" value="HTHARAC"/>
</dbReference>
<dbReference type="HOGENOM" id="CLU_000445_81_14_6"/>
<accession>A0A076LU25</accession>
<sequence length="119" mass="13910">MVRDKFILKSFSTIKLWIASHVHLGIKSADVVAISGYSRSYFLREFELAMGMTLANYIRLERLKRSLQQLEETDLRIKEISHALGYPSQSTFCQIFKNQYRVSPSEYRLLCRRTSRLAS</sequence>
<dbReference type="Pfam" id="PF12833">
    <property type="entry name" value="HTH_18"/>
    <property type="match status" value="1"/>
</dbReference>
<dbReference type="InterPro" id="IPR018062">
    <property type="entry name" value="HTH_AraC-typ_CS"/>
</dbReference>
<dbReference type="InterPro" id="IPR009057">
    <property type="entry name" value="Homeodomain-like_sf"/>
</dbReference>
<dbReference type="GO" id="GO:0043565">
    <property type="term" value="F:sequence-specific DNA binding"/>
    <property type="evidence" value="ECO:0007669"/>
    <property type="project" value="InterPro"/>
</dbReference>
<keyword evidence="1" id="KW-0805">Transcription regulation</keyword>
<dbReference type="AlphaFoldDB" id="A0A076LU25"/>
<dbReference type="PANTHER" id="PTHR47504">
    <property type="entry name" value="RIGHT ORIGIN-BINDING PROTEIN"/>
    <property type="match status" value="1"/>
</dbReference>
<dbReference type="SMR" id="A0A076LU25"/>
<dbReference type="InterPro" id="IPR020449">
    <property type="entry name" value="Tscrpt_reg_AraC-type_HTH"/>
</dbReference>
<dbReference type="SUPFAM" id="SSF46689">
    <property type="entry name" value="Homeodomain-like"/>
    <property type="match status" value="2"/>
</dbReference>
<dbReference type="RefSeq" id="WP_012848578.1">
    <property type="nucleotide sequence ID" value="NZ_CP006664.1"/>
</dbReference>
<feature type="domain" description="HTH araC/xylS-type" evidence="4">
    <location>
        <begin position="12"/>
        <end position="110"/>
    </location>
</feature>
<dbReference type="InterPro" id="IPR018060">
    <property type="entry name" value="HTH_AraC"/>
</dbReference>
<dbReference type="Proteomes" id="UP000028681">
    <property type="component" value="Chromosome"/>
</dbReference>
<reference evidence="5 6" key="1">
    <citation type="journal article" date="2012" name="PLoS ONE">
        <title>Edwardsiella comparative phylogenomics reveal the new intra/inter-species taxonomic relationships, virulence evolution and niche adaptation mechanisms.</title>
        <authorList>
            <person name="Yang M."/>
            <person name="Lv Y."/>
            <person name="Xiao J."/>
            <person name="Wu H."/>
            <person name="Zheng H."/>
            <person name="Liu Q."/>
            <person name="Zhang Y."/>
            <person name="Wang Q."/>
        </authorList>
    </citation>
    <scope>NUCLEOTIDE SEQUENCE [LARGE SCALE GENOMIC DNA]</scope>
    <source>
        <strain evidence="6">080813</strain>
    </source>
</reference>
<dbReference type="SMART" id="SM00342">
    <property type="entry name" value="HTH_ARAC"/>
    <property type="match status" value="1"/>
</dbReference>
<proteinExistence type="predicted"/>
<organism evidence="5 6">
    <name type="scientific">Edwardsiella anguillarum ET080813</name>
    <dbReference type="NCBI Taxonomy" id="667120"/>
    <lineage>
        <taxon>Bacteria</taxon>
        <taxon>Pseudomonadati</taxon>
        <taxon>Pseudomonadota</taxon>
        <taxon>Gammaproteobacteria</taxon>
        <taxon>Enterobacterales</taxon>
        <taxon>Hafniaceae</taxon>
        <taxon>Edwardsiella</taxon>
    </lineage>
</organism>
<dbReference type="PROSITE" id="PS01124">
    <property type="entry name" value="HTH_ARAC_FAMILY_2"/>
    <property type="match status" value="1"/>
</dbReference>
<dbReference type="KEGG" id="ete:ETEE_3785"/>
<evidence type="ECO:0000259" key="4">
    <source>
        <dbReference type="PROSITE" id="PS01124"/>
    </source>
</evidence>
<evidence type="ECO:0000256" key="1">
    <source>
        <dbReference type="ARBA" id="ARBA00023015"/>
    </source>
</evidence>
<evidence type="ECO:0000256" key="3">
    <source>
        <dbReference type="ARBA" id="ARBA00023163"/>
    </source>
</evidence>
<dbReference type="EMBL" id="CP006664">
    <property type="protein sequence ID" value="AIJ10197.1"/>
    <property type="molecule type" value="Genomic_DNA"/>
</dbReference>
<name>A0A076LU25_9GAMM</name>
<dbReference type="Gene3D" id="1.10.10.60">
    <property type="entry name" value="Homeodomain-like"/>
    <property type="match status" value="2"/>
</dbReference>
<dbReference type="GeneID" id="72528585"/>
<dbReference type="GO" id="GO:0003700">
    <property type="term" value="F:DNA-binding transcription factor activity"/>
    <property type="evidence" value="ECO:0007669"/>
    <property type="project" value="InterPro"/>
</dbReference>